<evidence type="ECO:0000259" key="8">
    <source>
        <dbReference type="PROSITE" id="PS50928"/>
    </source>
</evidence>
<evidence type="ECO:0000256" key="7">
    <source>
        <dbReference type="RuleBase" id="RU363032"/>
    </source>
</evidence>
<dbReference type="SUPFAM" id="SSF160964">
    <property type="entry name" value="MalF N-terminal region-like"/>
    <property type="match status" value="1"/>
</dbReference>
<feature type="transmembrane region" description="Helical" evidence="7">
    <location>
        <begin position="79"/>
        <end position="101"/>
    </location>
</feature>
<feature type="transmembrane region" description="Helical" evidence="7">
    <location>
        <begin position="159"/>
        <end position="183"/>
    </location>
</feature>
<dbReference type="PROSITE" id="PS50928">
    <property type="entry name" value="ABC_TM1"/>
    <property type="match status" value="1"/>
</dbReference>
<feature type="domain" description="ABC transmembrane type-1" evidence="8">
    <location>
        <begin position="75"/>
        <end position="287"/>
    </location>
</feature>
<dbReference type="OrthoDB" id="9788108at2"/>
<dbReference type="InterPro" id="IPR000515">
    <property type="entry name" value="MetI-like"/>
</dbReference>
<proteinExistence type="inferred from homology"/>
<dbReference type="PANTHER" id="PTHR30193">
    <property type="entry name" value="ABC TRANSPORTER PERMEASE PROTEIN"/>
    <property type="match status" value="1"/>
</dbReference>
<dbReference type="Gene3D" id="1.10.3720.10">
    <property type="entry name" value="MetI-like"/>
    <property type="match status" value="1"/>
</dbReference>
<accession>A0A1C1A3H5</accession>
<feature type="transmembrane region" description="Helical" evidence="7">
    <location>
        <begin position="271"/>
        <end position="290"/>
    </location>
</feature>
<dbReference type="EMBL" id="LYPC01000014">
    <property type="protein sequence ID" value="OCT15098.1"/>
    <property type="molecule type" value="Genomic_DNA"/>
</dbReference>
<evidence type="ECO:0000256" key="1">
    <source>
        <dbReference type="ARBA" id="ARBA00004651"/>
    </source>
</evidence>
<comment type="similarity">
    <text evidence="7">Belongs to the binding-protein-dependent transport system permease family.</text>
</comment>
<keyword evidence="3" id="KW-1003">Cell membrane</keyword>
<feature type="transmembrane region" description="Helical" evidence="7">
    <location>
        <begin position="20"/>
        <end position="43"/>
    </location>
</feature>
<comment type="caution">
    <text evidence="9">The sequence shown here is derived from an EMBL/GenBank/DDBJ whole genome shotgun (WGS) entry which is preliminary data.</text>
</comment>
<dbReference type="CDD" id="cd06261">
    <property type="entry name" value="TM_PBP2"/>
    <property type="match status" value="1"/>
</dbReference>
<keyword evidence="2 7" id="KW-0813">Transport</keyword>
<protein>
    <submittedName>
        <fullName evidence="9">Sugar ABC transporter permease</fullName>
    </submittedName>
</protein>
<evidence type="ECO:0000256" key="5">
    <source>
        <dbReference type="ARBA" id="ARBA00022989"/>
    </source>
</evidence>
<name>A0A1C1A3H5_9BACL</name>
<dbReference type="RefSeq" id="WP_065852008.1">
    <property type="nucleotide sequence ID" value="NZ_LYPC01000014.1"/>
</dbReference>
<evidence type="ECO:0000256" key="3">
    <source>
        <dbReference type="ARBA" id="ARBA00022475"/>
    </source>
</evidence>
<dbReference type="PANTHER" id="PTHR30193:SF37">
    <property type="entry name" value="INNER MEMBRANE ABC TRANSPORTER PERMEASE PROTEIN YCJO"/>
    <property type="match status" value="1"/>
</dbReference>
<evidence type="ECO:0000256" key="4">
    <source>
        <dbReference type="ARBA" id="ARBA00022692"/>
    </source>
</evidence>
<comment type="subcellular location">
    <subcellularLocation>
        <location evidence="1 7">Cell membrane</location>
        <topology evidence="1 7">Multi-pass membrane protein</topology>
    </subcellularLocation>
</comment>
<evidence type="ECO:0000313" key="9">
    <source>
        <dbReference type="EMBL" id="OCT15098.1"/>
    </source>
</evidence>
<dbReference type="Proteomes" id="UP000093309">
    <property type="component" value="Unassembled WGS sequence"/>
</dbReference>
<evidence type="ECO:0000256" key="6">
    <source>
        <dbReference type="ARBA" id="ARBA00023136"/>
    </source>
</evidence>
<feature type="transmembrane region" description="Helical" evidence="7">
    <location>
        <begin position="214"/>
        <end position="231"/>
    </location>
</feature>
<evidence type="ECO:0000313" key="10">
    <source>
        <dbReference type="Proteomes" id="UP000093309"/>
    </source>
</evidence>
<dbReference type="SUPFAM" id="SSF161098">
    <property type="entry name" value="MetI-like"/>
    <property type="match status" value="1"/>
</dbReference>
<dbReference type="AlphaFoldDB" id="A0A1C1A3H5"/>
<reference evidence="10" key="1">
    <citation type="submission" date="2016-05" db="EMBL/GenBank/DDBJ databases">
        <title>Paenibacillus oryzae. sp. nov., isolated from the rice root.</title>
        <authorList>
            <person name="Zhang J."/>
            <person name="Zhang X."/>
        </authorList>
    </citation>
    <scope>NUCLEOTIDE SEQUENCE [LARGE SCALE GENOMIC DNA]</scope>
    <source>
        <strain evidence="10">KCTC13222</strain>
    </source>
</reference>
<gene>
    <name evidence="9" type="ORF">A8709_13385</name>
</gene>
<feature type="transmembrane region" description="Helical" evidence="7">
    <location>
        <begin position="113"/>
        <end position="133"/>
    </location>
</feature>
<dbReference type="Pfam" id="PF00528">
    <property type="entry name" value="BPD_transp_1"/>
    <property type="match status" value="1"/>
</dbReference>
<dbReference type="GO" id="GO:0055085">
    <property type="term" value="P:transmembrane transport"/>
    <property type="evidence" value="ECO:0007669"/>
    <property type="project" value="InterPro"/>
</dbReference>
<organism evidence="9 10">
    <name type="scientific">Paenibacillus pectinilyticus</name>
    <dbReference type="NCBI Taxonomy" id="512399"/>
    <lineage>
        <taxon>Bacteria</taxon>
        <taxon>Bacillati</taxon>
        <taxon>Bacillota</taxon>
        <taxon>Bacilli</taxon>
        <taxon>Bacillales</taxon>
        <taxon>Paenibacillaceae</taxon>
        <taxon>Paenibacillus</taxon>
    </lineage>
</organism>
<dbReference type="InterPro" id="IPR035906">
    <property type="entry name" value="MetI-like_sf"/>
</dbReference>
<keyword evidence="5 7" id="KW-1133">Transmembrane helix</keyword>
<keyword evidence="4 7" id="KW-0812">Transmembrane</keyword>
<dbReference type="GO" id="GO:0005886">
    <property type="term" value="C:plasma membrane"/>
    <property type="evidence" value="ECO:0007669"/>
    <property type="project" value="UniProtKB-SubCell"/>
</dbReference>
<evidence type="ECO:0000256" key="2">
    <source>
        <dbReference type="ARBA" id="ARBA00022448"/>
    </source>
</evidence>
<sequence length="299" mass="34144">MITTRKKGSARFNDKLTPYLFVAPQLIGYIVFMIIPITFSLYLCFHSWNFTSAAQFTGFDNFNFVFHDSIFLKTIGNTFLIAALVTPLTIVVALILALLCSAPMKGLSFYKSAFFLPMVTSSVSIAMVFYWIYAPDVGLMQFLLNGLSMSNPHWFTDSLWARLALTIMCSWLQIGYYFIIFLAGIKSISPSYYEAASIDGANSFQKFWYITRSMLSPVIFFSFVTLMIYSFNMFNEPYILTKGGPDFSTYTLSMYIYQYAFQSFKLGPASVASWVLFILIGIVTLIQFSFQRKMVNYDT</sequence>
<dbReference type="STRING" id="512399.A8709_13385"/>
<keyword evidence="10" id="KW-1185">Reference proteome</keyword>
<keyword evidence="6 7" id="KW-0472">Membrane</keyword>
<dbReference type="InterPro" id="IPR051393">
    <property type="entry name" value="ABC_transporter_permease"/>
</dbReference>